<evidence type="ECO:0000256" key="3">
    <source>
        <dbReference type="ARBA" id="ARBA00022741"/>
    </source>
</evidence>
<proteinExistence type="inferred from homology"/>
<gene>
    <name evidence="6" type="ORF">FTUN_0209</name>
</gene>
<keyword evidence="7" id="KW-1185">Reference proteome</keyword>
<dbReference type="InterPro" id="IPR029439">
    <property type="entry name" value="Wzt_C"/>
</dbReference>
<feature type="domain" description="ABC transporter" evidence="5">
    <location>
        <begin position="43"/>
        <end position="262"/>
    </location>
</feature>
<keyword evidence="4 6" id="KW-0067">ATP-binding</keyword>
<dbReference type="EMBL" id="CP053452">
    <property type="protein sequence ID" value="QJW92712.1"/>
    <property type="molecule type" value="Genomic_DNA"/>
</dbReference>
<dbReference type="InterPro" id="IPR015860">
    <property type="entry name" value="ABC_transpr_TagH-like"/>
</dbReference>
<sequence length="435" mass="47220">MGDTVIRVNGLGKMYRIGLARQQGDGLRHALEAGVRQFGRRLLGRGNPDPKADEFWALKDVSFEVKRGECVGVIGRNGAGKSTLLKVLSRITEPTTGEVGLRGRVGSLLEVGTGFHQELSGRENIFLNGAILGMGRKEIARKFDEIVAFSEVEKFLDTPVKRYSSGMYVRLAFAVAAHLEPDILIVDEVLAVGDSQFQQKCIKRMEGVTREGRTVLVVSHNVSVVRSLCSRALQLEYGKVVGLGGVEEQVGVYLQRMARSVQTDLAARTDREGNGIVRMVRLLVLDRYGQPGGQMYSGDPWSIMIEYQGRAAPEKLRVQLSIWLAGDGTKVFHVDNEMRGSDLGSTLGGGHITCRFPRLNLAPGMYYCNALIGVGGDVADHIYRAADFTVYEGDFYGIGRPAPGVGGAVLIDHEWSIGSVLAGSTQQSENSNGGC</sequence>
<dbReference type="Pfam" id="PF00005">
    <property type="entry name" value="ABC_tran"/>
    <property type="match status" value="1"/>
</dbReference>
<dbReference type="SMART" id="SM00382">
    <property type="entry name" value="AAA"/>
    <property type="match status" value="1"/>
</dbReference>
<name>A0A6M5YIB8_9BACT</name>
<evidence type="ECO:0000259" key="5">
    <source>
        <dbReference type="PROSITE" id="PS50893"/>
    </source>
</evidence>
<comment type="similarity">
    <text evidence="1">Belongs to the ABC transporter superfamily.</text>
</comment>
<keyword evidence="3" id="KW-0547">Nucleotide-binding</keyword>
<dbReference type="KEGG" id="ftj:FTUN_0209"/>
<dbReference type="PROSITE" id="PS50893">
    <property type="entry name" value="ABC_TRANSPORTER_2"/>
    <property type="match status" value="1"/>
</dbReference>
<evidence type="ECO:0000256" key="2">
    <source>
        <dbReference type="ARBA" id="ARBA00022448"/>
    </source>
</evidence>
<dbReference type="GO" id="GO:0016887">
    <property type="term" value="F:ATP hydrolysis activity"/>
    <property type="evidence" value="ECO:0007669"/>
    <property type="project" value="InterPro"/>
</dbReference>
<dbReference type="GO" id="GO:0005524">
    <property type="term" value="F:ATP binding"/>
    <property type="evidence" value="ECO:0007669"/>
    <property type="project" value="UniProtKB-KW"/>
</dbReference>
<reference evidence="7" key="1">
    <citation type="submission" date="2020-05" db="EMBL/GenBank/DDBJ databases">
        <title>Frigoriglobus tundricola gen. nov., sp. nov., a psychrotolerant cellulolytic planctomycete of the family Gemmataceae with two divergent copies of 16S rRNA gene.</title>
        <authorList>
            <person name="Kulichevskaya I.S."/>
            <person name="Ivanova A.A."/>
            <person name="Naumoff D.G."/>
            <person name="Beletsky A.V."/>
            <person name="Rijpstra W.I.C."/>
            <person name="Sinninghe Damste J.S."/>
            <person name="Mardanov A.V."/>
            <person name="Ravin N.V."/>
            <person name="Dedysh S.N."/>
        </authorList>
    </citation>
    <scope>NUCLEOTIDE SEQUENCE [LARGE SCALE GENOMIC DNA]</scope>
    <source>
        <strain evidence="7">PL17</strain>
    </source>
</reference>
<evidence type="ECO:0000256" key="4">
    <source>
        <dbReference type="ARBA" id="ARBA00022840"/>
    </source>
</evidence>
<evidence type="ECO:0000313" key="6">
    <source>
        <dbReference type="EMBL" id="QJW92712.1"/>
    </source>
</evidence>
<accession>A0A6M5YIB8</accession>
<dbReference type="GO" id="GO:0140359">
    <property type="term" value="F:ABC-type transporter activity"/>
    <property type="evidence" value="ECO:0007669"/>
    <property type="project" value="InterPro"/>
</dbReference>
<keyword evidence="2" id="KW-0813">Transport</keyword>
<dbReference type="PANTHER" id="PTHR46743">
    <property type="entry name" value="TEICHOIC ACIDS EXPORT ATP-BINDING PROTEIN TAGH"/>
    <property type="match status" value="1"/>
</dbReference>
<dbReference type="SUPFAM" id="SSF52540">
    <property type="entry name" value="P-loop containing nucleoside triphosphate hydrolases"/>
    <property type="match status" value="1"/>
</dbReference>
<dbReference type="InterPro" id="IPR003593">
    <property type="entry name" value="AAA+_ATPase"/>
</dbReference>
<dbReference type="InterPro" id="IPR027417">
    <property type="entry name" value="P-loop_NTPase"/>
</dbReference>
<dbReference type="Gene3D" id="2.70.50.60">
    <property type="entry name" value="abc- transporter (atp binding component) like domain"/>
    <property type="match status" value="1"/>
</dbReference>
<dbReference type="Proteomes" id="UP000503447">
    <property type="component" value="Chromosome"/>
</dbReference>
<evidence type="ECO:0000313" key="7">
    <source>
        <dbReference type="Proteomes" id="UP000503447"/>
    </source>
</evidence>
<organism evidence="6 7">
    <name type="scientific">Frigoriglobus tundricola</name>
    <dbReference type="NCBI Taxonomy" id="2774151"/>
    <lineage>
        <taxon>Bacteria</taxon>
        <taxon>Pseudomonadati</taxon>
        <taxon>Planctomycetota</taxon>
        <taxon>Planctomycetia</taxon>
        <taxon>Gemmatales</taxon>
        <taxon>Gemmataceae</taxon>
        <taxon>Frigoriglobus</taxon>
    </lineage>
</organism>
<dbReference type="Gene3D" id="3.40.50.300">
    <property type="entry name" value="P-loop containing nucleotide triphosphate hydrolases"/>
    <property type="match status" value="1"/>
</dbReference>
<dbReference type="AlphaFoldDB" id="A0A6M5YIB8"/>
<dbReference type="PANTHER" id="PTHR46743:SF2">
    <property type="entry name" value="TEICHOIC ACIDS EXPORT ATP-BINDING PROTEIN TAGH"/>
    <property type="match status" value="1"/>
</dbReference>
<evidence type="ECO:0000256" key="1">
    <source>
        <dbReference type="ARBA" id="ARBA00005417"/>
    </source>
</evidence>
<dbReference type="InterPro" id="IPR050683">
    <property type="entry name" value="Bact_Polysacc_Export_ATP-bd"/>
</dbReference>
<protein>
    <submittedName>
        <fullName evidence="6">Teichoic acid export ATP-binding protein TagH</fullName>
    </submittedName>
</protein>
<dbReference type="CDD" id="cd03220">
    <property type="entry name" value="ABC_KpsT_Wzt"/>
    <property type="match status" value="1"/>
</dbReference>
<dbReference type="GO" id="GO:0016020">
    <property type="term" value="C:membrane"/>
    <property type="evidence" value="ECO:0007669"/>
    <property type="project" value="InterPro"/>
</dbReference>
<dbReference type="Pfam" id="PF14524">
    <property type="entry name" value="Wzt_C"/>
    <property type="match status" value="1"/>
</dbReference>
<dbReference type="CDD" id="cd10147">
    <property type="entry name" value="Wzt_C-like"/>
    <property type="match status" value="1"/>
</dbReference>
<dbReference type="InterPro" id="IPR003439">
    <property type="entry name" value="ABC_transporter-like_ATP-bd"/>
</dbReference>